<feature type="chain" id="PRO_5047350996" evidence="1">
    <location>
        <begin position="23"/>
        <end position="192"/>
    </location>
</feature>
<evidence type="ECO:0000313" key="2">
    <source>
        <dbReference type="EMBL" id="USG63113.1"/>
    </source>
</evidence>
<evidence type="ECO:0000256" key="1">
    <source>
        <dbReference type="SAM" id="SignalP"/>
    </source>
</evidence>
<keyword evidence="3" id="KW-1185">Reference proteome</keyword>
<reference evidence="2" key="1">
    <citation type="submission" date="2022-06" db="EMBL/GenBank/DDBJ databases">
        <title>Sneathiella actinostolidae sp. nov., isolated from a sea anemonein the Western Pacific Ocean.</title>
        <authorList>
            <person name="Wei M.J."/>
        </authorList>
    </citation>
    <scope>NUCLEOTIDE SEQUENCE</scope>
    <source>
        <strain evidence="2">PHK-P5</strain>
    </source>
</reference>
<feature type="signal peptide" evidence="1">
    <location>
        <begin position="1"/>
        <end position="22"/>
    </location>
</feature>
<dbReference type="RefSeq" id="WP_251937683.1">
    <property type="nucleotide sequence ID" value="NZ_CP098747.1"/>
</dbReference>
<gene>
    <name evidence="2" type="ORF">NBZ79_09010</name>
</gene>
<protein>
    <submittedName>
        <fullName evidence="2">Uncharacterized protein</fullName>
    </submittedName>
</protein>
<accession>A0ABY4WAD9</accession>
<proteinExistence type="predicted"/>
<sequence length="192" mass="21166">MKYTIFLISILFLTGLMADAEAQSRKRDTGISAQEIMKLKDVDILGINLTHTMGEIMTILKQQGLPLTCGKTTCTASISDFTVKIEHKATTGASLRGPISVDKSAPPFSIGFSQAIGDPANCIPIQKVVNMFCSNSHSEYPCAKDNFGVVTSRLWSQEVSPDDWFYRAVFSVKPPEQCGIRMLRSPNTKRKK</sequence>
<dbReference type="Proteomes" id="UP001056291">
    <property type="component" value="Chromosome"/>
</dbReference>
<organism evidence="2 3">
    <name type="scientific">Sneathiella marina</name>
    <dbReference type="NCBI Taxonomy" id="2950108"/>
    <lineage>
        <taxon>Bacteria</taxon>
        <taxon>Pseudomonadati</taxon>
        <taxon>Pseudomonadota</taxon>
        <taxon>Alphaproteobacteria</taxon>
        <taxon>Sneathiellales</taxon>
        <taxon>Sneathiellaceae</taxon>
        <taxon>Sneathiella</taxon>
    </lineage>
</organism>
<keyword evidence="1" id="KW-0732">Signal</keyword>
<evidence type="ECO:0000313" key="3">
    <source>
        <dbReference type="Proteomes" id="UP001056291"/>
    </source>
</evidence>
<dbReference type="EMBL" id="CP098747">
    <property type="protein sequence ID" value="USG63113.1"/>
    <property type="molecule type" value="Genomic_DNA"/>
</dbReference>
<name>A0ABY4WAD9_9PROT</name>